<evidence type="ECO:0000256" key="2">
    <source>
        <dbReference type="SAM" id="MobiDB-lite"/>
    </source>
</evidence>
<feature type="region of interest" description="Disordered" evidence="2">
    <location>
        <begin position="100"/>
        <end position="148"/>
    </location>
</feature>
<dbReference type="EMBL" id="RHGY01000002">
    <property type="protein sequence ID" value="RRG18242.1"/>
    <property type="molecule type" value="Genomic_DNA"/>
</dbReference>
<comment type="similarity">
    <text evidence="1">Belongs to the DnaB/DnaD family.</text>
</comment>
<organism evidence="4 5">
    <name type="scientific">Weissella viridescens</name>
    <name type="common">Lactobacillus viridescens</name>
    <dbReference type="NCBI Taxonomy" id="1629"/>
    <lineage>
        <taxon>Bacteria</taxon>
        <taxon>Bacillati</taxon>
        <taxon>Bacillota</taxon>
        <taxon>Bacilli</taxon>
        <taxon>Lactobacillales</taxon>
        <taxon>Lactobacillaceae</taxon>
        <taxon>Weissella</taxon>
    </lineage>
</organism>
<dbReference type="InterPro" id="IPR006343">
    <property type="entry name" value="DnaB/C_C"/>
</dbReference>
<comment type="caution">
    <text evidence="4">The sequence shown here is derived from an EMBL/GenBank/DDBJ whole genome shotgun (WGS) entry which is preliminary data.</text>
</comment>
<reference evidence="4 5" key="1">
    <citation type="submission" date="2018-10" db="EMBL/GenBank/DDBJ databases">
        <title>Draft genome sequence of Weissella viridescens UCO-SMC3.</title>
        <authorList>
            <person name="Garcia-Cancino A."/>
            <person name="Espinoza-Monje M."/>
            <person name="Albarracin L."/>
            <person name="Garcia-Castillo V."/>
            <person name="Campos-Martin J."/>
            <person name="Nakano Y."/>
            <person name="Guitierrez-Zamorano C."/>
            <person name="Ikeda-Ohtsubo W."/>
            <person name="Morita H."/>
            <person name="Kitazawa H."/>
            <person name="Villena J."/>
        </authorList>
    </citation>
    <scope>NUCLEOTIDE SEQUENCE [LARGE SCALE GENOMIC DNA]</scope>
    <source>
        <strain evidence="4 5">UCO-SMC3</strain>
    </source>
</reference>
<dbReference type="SUPFAM" id="SSF158499">
    <property type="entry name" value="DnaD domain-like"/>
    <property type="match status" value="1"/>
</dbReference>
<sequence length="275" mass="31626">MAKITKYKKNKFTTLSNTVIEDERLSWKARGIFQYLYSKSDDWQFYTDEVVKHSQKDKMAALRTGLGELETHGYLKRIQKKTDAGKFGTYDWVISDEPILNEPDNDFPQAEKPEAEKPQADNRTLPNTDLPNTDLTNSSGSSKGKTNQNAMQKISAYYQEAGFEMLNAIMQQDIQYTLEEVTELNNGDDQVSADFMIYCLEQAALNNVLSWKYAKAIINRHIKLHHTTRELAMKADEDFKNKGTQRKSIKEQPVNENWKAVEEASQKTEIFDGPF</sequence>
<accession>A0A3P2RKQ6</accession>
<name>A0A3P2RKQ6_WEIVI</name>
<feature type="region of interest" description="Disordered" evidence="2">
    <location>
        <begin position="239"/>
        <end position="261"/>
    </location>
</feature>
<dbReference type="RefSeq" id="WP_124942888.1">
    <property type="nucleotide sequence ID" value="NZ_RHGY01000002.1"/>
</dbReference>
<evidence type="ECO:0000313" key="5">
    <source>
        <dbReference type="Proteomes" id="UP000275836"/>
    </source>
</evidence>
<dbReference type="Pfam" id="PF07261">
    <property type="entry name" value="DnaB_2"/>
    <property type="match status" value="1"/>
</dbReference>
<evidence type="ECO:0000259" key="3">
    <source>
        <dbReference type="Pfam" id="PF07261"/>
    </source>
</evidence>
<gene>
    <name evidence="4" type="ORF">D3P96_02845</name>
</gene>
<dbReference type="OrthoDB" id="1258529at2"/>
<protein>
    <recommendedName>
        <fullName evidence="3">DnaB/C C-terminal domain-containing protein</fullName>
    </recommendedName>
</protein>
<feature type="compositionally biased region" description="Basic and acidic residues" evidence="2">
    <location>
        <begin position="109"/>
        <end position="120"/>
    </location>
</feature>
<feature type="domain" description="DnaB/C C-terminal" evidence="3">
    <location>
        <begin position="164"/>
        <end position="234"/>
    </location>
</feature>
<dbReference type="Gene3D" id="1.10.10.630">
    <property type="entry name" value="DnaD domain-like"/>
    <property type="match status" value="1"/>
</dbReference>
<evidence type="ECO:0000256" key="1">
    <source>
        <dbReference type="ARBA" id="ARBA00093462"/>
    </source>
</evidence>
<dbReference type="AlphaFoldDB" id="A0A3P2RKQ6"/>
<dbReference type="Proteomes" id="UP000275836">
    <property type="component" value="Unassembled WGS sequence"/>
</dbReference>
<feature type="compositionally biased region" description="Polar residues" evidence="2">
    <location>
        <begin position="121"/>
        <end position="148"/>
    </location>
</feature>
<dbReference type="InterPro" id="IPR034829">
    <property type="entry name" value="DnaD-like_sf"/>
</dbReference>
<proteinExistence type="inferred from homology"/>
<evidence type="ECO:0000313" key="4">
    <source>
        <dbReference type="EMBL" id="RRG18242.1"/>
    </source>
</evidence>